<protein>
    <submittedName>
        <fullName evidence="1">Metal-dependent amidase/aminoacylase/carboxypeptidase family protein</fullName>
    </submittedName>
</protein>
<name>A0ABS2R8H6_9BACI</name>
<dbReference type="EMBL" id="JAFBFH010000014">
    <property type="protein sequence ID" value="MBM7715449.1"/>
    <property type="molecule type" value="Genomic_DNA"/>
</dbReference>
<dbReference type="InterPro" id="IPR002933">
    <property type="entry name" value="Peptidase_M20"/>
</dbReference>
<keyword evidence="2" id="KW-1185">Reference proteome</keyword>
<reference evidence="1 2" key="1">
    <citation type="submission" date="2021-01" db="EMBL/GenBank/DDBJ databases">
        <title>Genomic Encyclopedia of Type Strains, Phase IV (KMG-IV): sequencing the most valuable type-strain genomes for metagenomic binning, comparative biology and taxonomic classification.</title>
        <authorList>
            <person name="Goeker M."/>
        </authorList>
    </citation>
    <scope>NUCLEOTIDE SEQUENCE [LARGE SCALE GENOMIC DNA]</scope>
    <source>
        <strain evidence="1 2">DSM 105453</strain>
    </source>
</reference>
<sequence length="59" mass="6267">MVGLLKGGKPGKTVALRADFDVLPIQDEKDVEYKSRIPGVMHACGHDLHTAALLGVAKV</sequence>
<dbReference type="SUPFAM" id="SSF53187">
    <property type="entry name" value="Zn-dependent exopeptidases"/>
    <property type="match status" value="1"/>
</dbReference>
<gene>
    <name evidence="1" type="ORF">JOC94_002436</name>
</gene>
<dbReference type="Proteomes" id="UP000823485">
    <property type="component" value="Unassembled WGS sequence"/>
</dbReference>
<organism evidence="1 2">
    <name type="scientific">Siminovitchia thermophila</name>
    <dbReference type="NCBI Taxonomy" id="1245522"/>
    <lineage>
        <taxon>Bacteria</taxon>
        <taxon>Bacillati</taxon>
        <taxon>Bacillota</taxon>
        <taxon>Bacilli</taxon>
        <taxon>Bacillales</taxon>
        <taxon>Bacillaceae</taxon>
        <taxon>Siminovitchia</taxon>
    </lineage>
</organism>
<evidence type="ECO:0000313" key="2">
    <source>
        <dbReference type="Proteomes" id="UP000823485"/>
    </source>
</evidence>
<evidence type="ECO:0000313" key="1">
    <source>
        <dbReference type="EMBL" id="MBM7715449.1"/>
    </source>
</evidence>
<dbReference type="Gene3D" id="3.40.630.10">
    <property type="entry name" value="Zn peptidases"/>
    <property type="match status" value="1"/>
</dbReference>
<comment type="caution">
    <text evidence="1">The sequence shown here is derived from an EMBL/GenBank/DDBJ whole genome shotgun (WGS) entry which is preliminary data.</text>
</comment>
<accession>A0ABS2R8H6</accession>
<dbReference type="PANTHER" id="PTHR11014">
    <property type="entry name" value="PEPTIDASE M20 FAMILY MEMBER"/>
    <property type="match status" value="1"/>
</dbReference>
<proteinExistence type="predicted"/>
<dbReference type="Pfam" id="PF01546">
    <property type="entry name" value="Peptidase_M20"/>
    <property type="match status" value="1"/>
</dbReference>
<dbReference type="PANTHER" id="PTHR11014:SF63">
    <property type="entry name" value="METALLOPEPTIDASE, PUTATIVE (AFU_ORTHOLOGUE AFUA_6G09600)-RELATED"/>
    <property type="match status" value="1"/>
</dbReference>
<dbReference type="InterPro" id="IPR017439">
    <property type="entry name" value="Amidohydrolase"/>
</dbReference>